<reference evidence="2" key="1">
    <citation type="submission" date="2020-03" db="EMBL/GenBank/DDBJ databases">
        <title>The deep terrestrial virosphere.</title>
        <authorList>
            <person name="Holmfeldt K."/>
            <person name="Nilsson E."/>
            <person name="Simone D."/>
            <person name="Lopez-Fernandez M."/>
            <person name="Wu X."/>
            <person name="de Brujin I."/>
            <person name="Lundin D."/>
            <person name="Andersson A."/>
            <person name="Bertilsson S."/>
            <person name="Dopson M."/>
        </authorList>
    </citation>
    <scope>NUCLEOTIDE SEQUENCE</scope>
    <source>
        <strain evidence="2">TM448A01190</strain>
    </source>
</reference>
<dbReference type="AlphaFoldDB" id="A0A6H1ZN53"/>
<evidence type="ECO:0000256" key="1">
    <source>
        <dbReference type="SAM" id="MobiDB-lite"/>
    </source>
</evidence>
<feature type="region of interest" description="Disordered" evidence="1">
    <location>
        <begin position="46"/>
        <end position="116"/>
    </location>
</feature>
<feature type="region of interest" description="Disordered" evidence="1">
    <location>
        <begin position="1"/>
        <end position="25"/>
    </location>
</feature>
<dbReference type="EMBL" id="MT144108">
    <property type="protein sequence ID" value="QJA48902.1"/>
    <property type="molecule type" value="Genomic_DNA"/>
</dbReference>
<proteinExistence type="predicted"/>
<name>A0A6H1ZN53_9ZZZZ</name>
<sequence length="116" mass="12481">MSRMRASYGEEPMRRADAMVGASPEPMTMERLERKQFVVPEPVELAMGFFGPGPPTEETEPEPPVPLSGEAEATEIGNPPNPYLDPGGAGASAGAAMKQKHDELRRIMEEVKQGGS</sequence>
<organism evidence="2">
    <name type="scientific">viral metagenome</name>
    <dbReference type="NCBI Taxonomy" id="1070528"/>
    <lineage>
        <taxon>unclassified sequences</taxon>
        <taxon>metagenomes</taxon>
        <taxon>organismal metagenomes</taxon>
    </lineage>
</organism>
<feature type="compositionally biased region" description="Basic and acidic residues" evidence="1">
    <location>
        <begin position="99"/>
        <end position="116"/>
    </location>
</feature>
<evidence type="ECO:0000313" key="2">
    <source>
        <dbReference type="EMBL" id="QJA48902.1"/>
    </source>
</evidence>
<protein>
    <submittedName>
        <fullName evidence="2">Uncharacterized protein</fullName>
    </submittedName>
</protein>
<accession>A0A6H1ZN53</accession>
<gene>
    <name evidence="2" type="ORF">TM448A01190_0014</name>
</gene>